<dbReference type="PRINTS" id="PR00147">
    <property type="entry name" value="DNAPHOTLYASE"/>
</dbReference>
<evidence type="ECO:0000256" key="5">
    <source>
        <dbReference type="RuleBase" id="RU004182"/>
    </source>
</evidence>
<dbReference type="Gene3D" id="1.10.579.10">
    <property type="entry name" value="DNA Cyclobutane Dipyrimidine Photolyase, subunit A, domain 3"/>
    <property type="match status" value="1"/>
</dbReference>
<feature type="domain" description="Photolyase/cryptochrome alpha/beta" evidence="6">
    <location>
        <begin position="22"/>
        <end position="146"/>
    </location>
</feature>
<dbReference type="AlphaFoldDB" id="A0A7I7YBY6"/>
<evidence type="ECO:0000256" key="1">
    <source>
        <dbReference type="ARBA" id="ARBA00022630"/>
    </source>
</evidence>
<dbReference type="PANTHER" id="PTHR11455">
    <property type="entry name" value="CRYPTOCHROME"/>
    <property type="match status" value="1"/>
</dbReference>
<dbReference type="SUPFAM" id="SSF48173">
    <property type="entry name" value="Cryptochrome/photolyase FAD-binding domain"/>
    <property type="match status" value="1"/>
</dbReference>
<comment type="similarity">
    <text evidence="5">Belongs to the DNA photolyase family.</text>
</comment>
<accession>A0A7I7YBY6</accession>
<dbReference type="EMBL" id="AP022613">
    <property type="protein sequence ID" value="BBZ38341.1"/>
    <property type="molecule type" value="Genomic_DNA"/>
</dbReference>
<feature type="binding site" evidence="4">
    <location>
        <begin position="378"/>
        <end position="380"/>
    </location>
    <ligand>
        <name>FAD</name>
        <dbReference type="ChEBI" id="CHEBI:57692"/>
    </ligand>
</feature>
<dbReference type="Proteomes" id="UP000467385">
    <property type="component" value="Chromosome"/>
</dbReference>
<feature type="binding site" evidence="4">
    <location>
        <position position="232"/>
    </location>
    <ligand>
        <name>FAD</name>
        <dbReference type="ChEBI" id="CHEBI:57692"/>
    </ligand>
</feature>
<evidence type="ECO:0000313" key="7">
    <source>
        <dbReference type="EMBL" id="BBZ38341.1"/>
    </source>
</evidence>
<dbReference type="Pfam" id="PF00875">
    <property type="entry name" value="DNA_photolyase"/>
    <property type="match status" value="1"/>
</dbReference>
<name>A0A7I7YBY6_9MYCO</name>
<dbReference type="InterPro" id="IPR014729">
    <property type="entry name" value="Rossmann-like_a/b/a_fold"/>
</dbReference>
<dbReference type="InterPro" id="IPR018394">
    <property type="entry name" value="DNA_photolyase_1_CS_C"/>
</dbReference>
<keyword evidence="2 4" id="KW-0274">FAD</keyword>
<feature type="binding site" evidence="4">
    <location>
        <begin position="244"/>
        <end position="248"/>
    </location>
    <ligand>
        <name>FAD</name>
        <dbReference type="ChEBI" id="CHEBI:57692"/>
    </ligand>
</feature>
<dbReference type="Gene3D" id="3.40.50.620">
    <property type="entry name" value="HUPs"/>
    <property type="match status" value="1"/>
</dbReference>
<evidence type="ECO:0000313" key="8">
    <source>
        <dbReference type="Proteomes" id="UP000467385"/>
    </source>
</evidence>
<dbReference type="PROSITE" id="PS00691">
    <property type="entry name" value="DNA_PHOTOLYASES_1_2"/>
    <property type="match status" value="1"/>
</dbReference>
<sequence>MGRVRHVLVRAHLAAQPRYAVMPALLWFRRDLRLGDHPALAEAVGATDDKDVLACFVLDPRLEKTSGPRRMQFLGDALRQLDNDLDGRLLVVRGRPEQRIPLLAKQIDASAVYVSEDFAPFGKRRDERVRAELGAVPLISAGSPYLVSPGRVAKPDGEPYRVFTPFLRAWREAGWRKPAKSGAKSADWIDPARLGVKACEIPDPGATLHVEAGEAAALKQWKAFVHNGLDNYSTDRNRPDLEGTSRMSAHLKFGTIHPRTMVADLNPRTEGAQTYLRELAFRDFYADVLHHWPHSAWRNWNSGFDGIETDTGAAAERRYESWKAGQTGFPIVDAGMRQLRETGFLHNRVRMIVASFLVKDLHLPWQWGAQWFLDQLTDGDMANNQHGWQWCAGCGTDAAPYFRVFNPTTQGEKFDPSGEYIRRWVPELAATDDPHLRKGERPPQYPEPIVDHGAERAEALRRYHSL</sequence>
<organism evidence="7 8">
    <name type="scientific">Mycobacterium conspicuum</name>
    <dbReference type="NCBI Taxonomy" id="44010"/>
    <lineage>
        <taxon>Bacteria</taxon>
        <taxon>Bacillati</taxon>
        <taxon>Actinomycetota</taxon>
        <taxon>Actinomycetes</taxon>
        <taxon>Mycobacteriales</taxon>
        <taxon>Mycobacteriaceae</taxon>
        <taxon>Mycobacterium</taxon>
    </lineage>
</organism>
<feature type="binding site" evidence="4">
    <location>
        <begin position="278"/>
        <end position="285"/>
    </location>
    <ligand>
        <name>FAD</name>
        <dbReference type="ChEBI" id="CHEBI:57692"/>
    </ligand>
</feature>
<dbReference type="InterPro" id="IPR036134">
    <property type="entry name" value="Crypto/Photolyase_FAD-like_sf"/>
</dbReference>
<dbReference type="InterPro" id="IPR036155">
    <property type="entry name" value="Crypto/Photolyase_N_sf"/>
</dbReference>
<feature type="binding site" evidence="4">
    <location>
        <position position="275"/>
    </location>
    <ligand>
        <name>FAD</name>
        <dbReference type="ChEBI" id="CHEBI:57692"/>
    </ligand>
</feature>
<dbReference type="GO" id="GO:0009416">
    <property type="term" value="P:response to light stimulus"/>
    <property type="evidence" value="ECO:0007669"/>
    <property type="project" value="TreeGrafter"/>
</dbReference>
<dbReference type="InterPro" id="IPR002081">
    <property type="entry name" value="Cryptochrome/DNA_photolyase_1"/>
</dbReference>
<dbReference type="GO" id="GO:0003677">
    <property type="term" value="F:DNA binding"/>
    <property type="evidence" value="ECO:0007669"/>
    <property type="project" value="TreeGrafter"/>
</dbReference>
<evidence type="ECO:0000259" key="6">
    <source>
        <dbReference type="PROSITE" id="PS51645"/>
    </source>
</evidence>
<reference evidence="7 8" key="1">
    <citation type="journal article" date="2019" name="Emerg. Microbes Infect.">
        <title>Comprehensive subspecies identification of 175 nontuberculous mycobacteria species based on 7547 genomic profiles.</title>
        <authorList>
            <person name="Matsumoto Y."/>
            <person name="Kinjo T."/>
            <person name="Motooka D."/>
            <person name="Nabeya D."/>
            <person name="Jung N."/>
            <person name="Uechi K."/>
            <person name="Horii T."/>
            <person name="Iida T."/>
            <person name="Fujita J."/>
            <person name="Nakamura S."/>
        </authorList>
    </citation>
    <scope>NUCLEOTIDE SEQUENCE [LARGE SCALE GENOMIC DNA]</scope>
    <source>
        <strain evidence="7 8">JCM 14738</strain>
    </source>
</reference>
<evidence type="ECO:0000256" key="4">
    <source>
        <dbReference type="PIRSR" id="PIRSR602081-1"/>
    </source>
</evidence>
<dbReference type="PROSITE" id="PS00394">
    <property type="entry name" value="DNA_PHOTOLYASES_1_1"/>
    <property type="match status" value="1"/>
</dbReference>
<dbReference type="InterPro" id="IPR006050">
    <property type="entry name" value="DNA_photolyase_N"/>
</dbReference>
<keyword evidence="7" id="KW-0456">Lyase</keyword>
<dbReference type="InterPro" id="IPR005101">
    <property type="entry name" value="Cryptochr/Photolyase_FAD-bd"/>
</dbReference>
<dbReference type="GO" id="GO:0003904">
    <property type="term" value="F:deoxyribodipyrimidine photo-lyase activity"/>
    <property type="evidence" value="ECO:0007669"/>
    <property type="project" value="TreeGrafter"/>
</dbReference>
<dbReference type="GO" id="GO:0006139">
    <property type="term" value="P:nucleobase-containing compound metabolic process"/>
    <property type="evidence" value="ECO:0007669"/>
    <property type="project" value="UniProtKB-ARBA"/>
</dbReference>
<protein>
    <submittedName>
        <fullName evidence="7">Deoxyribodipyrimidine photo-lyase</fullName>
    </submittedName>
</protein>
<keyword evidence="1 4" id="KW-0285">Flavoprotein</keyword>
<dbReference type="PANTHER" id="PTHR11455:SF9">
    <property type="entry name" value="CRYPTOCHROME CIRCADIAN CLOCK 5 ISOFORM X1"/>
    <property type="match status" value="1"/>
</dbReference>
<dbReference type="GO" id="GO:0006950">
    <property type="term" value="P:response to stress"/>
    <property type="evidence" value="ECO:0007669"/>
    <property type="project" value="UniProtKB-ARBA"/>
</dbReference>
<dbReference type="GO" id="GO:0071949">
    <property type="term" value="F:FAD binding"/>
    <property type="evidence" value="ECO:0007669"/>
    <property type="project" value="TreeGrafter"/>
</dbReference>
<comment type="cofactor">
    <cofactor evidence="4">
        <name>FAD</name>
        <dbReference type="ChEBI" id="CHEBI:57692"/>
    </cofactor>
    <text evidence="4">Binds 1 FAD per subunit.</text>
</comment>
<dbReference type="Gene3D" id="1.25.40.80">
    <property type="match status" value="1"/>
</dbReference>
<dbReference type="Pfam" id="PF03441">
    <property type="entry name" value="FAD_binding_7"/>
    <property type="match status" value="1"/>
</dbReference>
<evidence type="ECO:0000256" key="3">
    <source>
        <dbReference type="ARBA" id="ARBA00022991"/>
    </source>
</evidence>
<dbReference type="SUPFAM" id="SSF52425">
    <property type="entry name" value="Cryptochrome/photolyase, N-terminal domain"/>
    <property type="match status" value="1"/>
</dbReference>
<keyword evidence="8" id="KW-1185">Reference proteome</keyword>
<gene>
    <name evidence="7" type="ORF">MCNS_14040</name>
</gene>
<proteinExistence type="inferred from homology"/>
<evidence type="ECO:0000256" key="2">
    <source>
        <dbReference type="ARBA" id="ARBA00022827"/>
    </source>
</evidence>
<dbReference type="PROSITE" id="PS51645">
    <property type="entry name" value="PHR_CRY_ALPHA_BETA"/>
    <property type="match status" value="1"/>
</dbReference>
<keyword evidence="3 5" id="KW-0157">Chromophore</keyword>